<proteinExistence type="predicted"/>
<protein>
    <submittedName>
        <fullName evidence="1">Uncharacterized protein</fullName>
    </submittedName>
</protein>
<evidence type="ECO:0000313" key="2">
    <source>
        <dbReference type="Proteomes" id="UP000179076"/>
    </source>
</evidence>
<evidence type="ECO:0000313" key="1">
    <source>
        <dbReference type="EMBL" id="OGI64246.1"/>
    </source>
</evidence>
<organism evidence="1 2">
    <name type="scientific">Candidatus Muproteobacteria bacterium RBG_16_60_9</name>
    <dbReference type="NCBI Taxonomy" id="1817755"/>
    <lineage>
        <taxon>Bacteria</taxon>
        <taxon>Pseudomonadati</taxon>
        <taxon>Pseudomonadota</taxon>
        <taxon>Candidatus Muproteobacteria</taxon>
    </lineage>
</organism>
<dbReference type="AlphaFoldDB" id="A0A1F6V466"/>
<dbReference type="EMBL" id="MFSP01000139">
    <property type="protein sequence ID" value="OGI64246.1"/>
    <property type="molecule type" value="Genomic_DNA"/>
</dbReference>
<comment type="caution">
    <text evidence="1">The sequence shown here is derived from an EMBL/GenBank/DDBJ whole genome shotgun (WGS) entry which is preliminary data.</text>
</comment>
<accession>A0A1F6V466</accession>
<name>A0A1F6V466_9PROT</name>
<dbReference type="Proteomes" id="UP000179076">
    <property type="component" value="Unassembled WGS sequence"/>
</dbReference>
<sequence length="81" mass="9218">MYLMTATRKLQGVHLSTAEIEIDRQGQRWTAPLPVRVVWSDHTSTGVMFKDPSPATISMLTELLDDAVPLPARRRHHRVRA</sequence>
<gene>
    <name evidence="1" type="ORF">A2W18_08935</name>
</gene>
<reference evidence="1 2" key="1">
    <citation type="journal article" date="2016" name="Nat. Commun.">
        <title>Thousands of microbial genomes shed light on interconnected biogeochemical processes in an aquifer system.</title>
        <authorList>
            <person name="Anantharaman K."/>
            <person name="Brown C.T."/>
            <person name="Hug L.A."/>
            <person name="Sharon I."/>
            <person name="Castelle C.J."/>
            <person name="Probst A.J."/>
            <person name="Thomas B.C."/>
            <person name="Singh A."/>
            <person name="Wilkins M.J."/>
            <person name="Karaoz U."/>
            <person name="Brodie E.L."/>
            <person name="Williams K.H."/>
            <person name="Hubbard S.S."/>
            <person name="Banfield J.F."/>
        </authorList>
    </citation>
    <scope>NUCLEOTIDE SEQUENCE [LARGE SCALE GENOMIC DNA]</scope>
</reference>